<dbReference type="Pfam" id="PF01757">
    <property type="entry name" value="Acyl_transf_3"/>
    <property type="match status" value="1"/>
</dbReference>
<feature type="transmembrane region" description="Helical" evidence="1">
    <location>
        <begin position="537"/>
        <end position="555"/>
    </location>
</feature>
<name>A0A1I8QBL2_STOCA</name>
<organism evidence="4 5">
    <name type="scientific">Stomoxys calcitrans</name>
    <name type="common">Stable fly</name>
    <name type="synonym">Conops calcitrans</name>
    <dbReference type="NCBI Taxonomy" id="35570"/>
    <lineage>
        <taxon>Eukaryota</taxon>
        <taxon>Metazoa</taxon>
        <taxon>Ecdysozoa</taxon>
        <taxon>Arthropoda</taxon>
        <taxon>Hexapoda</taxon>
        <taxon>Insecta</taxon>
        <taxon>Pterygota</taxon>
        <taxon>Neoptera</taxon>
        <taxon>Endopterygota</taxon>
        <taxon>Diptera</taxon>
        <taxon>Brachycera</taxon>
        <taxon>Muscomorpha</taxon>
        <taxon>Muscoidea</taxon>
        <taxon>Muscidae</taxon>
        <taxon>Stomoxys</taxon>
    </lineage>
</organism>
<feature type="transmembrane region" description="Helical" evidence="1">
    <location>
        <begin position="585"/>
        <end position="603"/>
    </location>
</feature>
<feature type="transmembrane region" description="Helical" evidence="1">
    <location>
        <begin position="406"/>
        <end position="427"/>
    </location>
</feature>
<feature type="transmembrane region" description="Helical" evidence="1">
    <location>
        <begin position="350"/>
        <end position="377"/>
    </location>
</feature>
<dbReference type="AlphaFoldDB" id="A0A1I8QBL2"/>
<dbReference type="InterPro" id="IPR002656">
    <property type="entry name" value="Acyl_transf_3_dom"/>
</dbReference>
<evidence type="ECO:0000313" key="5">
    <source>
        <dbReference type="Proteomes" id="UP000095300"/>
    </source>
</evidence>
<feature type="transmembrane region" description="Helical" evidence="1">
    <location>
        <begin position="609"/>
        <end position="631"/>
    </location>
</feature>
<feature type="transmembrane region" description="Helical" evidence="1">
    <location>
        <begin position="499"/>
        <end position="517"/>
    </location>
</feature>
<feature type="transmembrane region" description="Helical" evidence="1">
    <location>
        <begin position="209"/>
        <end position="235"/>
    </location>
</feature>
<sequence>MRWWWNIILVNLTLRTVCCNKSANSMDRDQQRLVLARQNFLVGIASLAAVHETINTRCGQELEMLLQAVEDREVWAMKVVDNFGTIPKSFTWGNYFWFGAPDLCDDLNKANFLNLAHSRPIIINATSPMSMALMVVYMNYTTPYDVDVKLPFENLIHVGLCLPESCNATRIRQVADTYFQQHSFIAQQHFDLEMKSVEVKTLHFSPSHYFSYIGSVLYMFIVFFSFSMPAIVKAIQSNKQTTKKQLPSSLGQKVEKLSGELRCEQQQQQRVFDHNQSSVWRQLLECFNITANYETFTSLENSNRNSVFLSAMAGLRSIICMWITVFHVYYYSVFALSNAPYLFTRLEKFVFQPVVQACFYVDVFFVMSSFLLVFNFLSNDKHLRKIAVSSWWESIKMFLNSVMQRYMRLTPVMIVIMLMTTTLSNFLNMYSPFRMAEHSGYHCANNWWYNMLYIQNFLDMNTICGSWTWYLACDMQYFVLFTALLYVHAKQPTAGKIIFVIFAIGSVVIGWISYYISGITFETDVIYSTLNEVYVKPWVRIPPYIGGSIMGWVMYKMQQKRSQTVGHQEHHQSWLHSPNRAMRKIFWMFCFVIYISTNFMSYWRSTPTWAVATIMSVGKIIFALCAGGVIIECSRERGGLFNRLLSARPFLFLNKFCYSIYMVAPIIVGAMFGLRREPTNFTEVGSSCDFIAITVLSIVSGMLLYILVELPWQRVSNILLKPKT</sequence>
<dbReference type="SMART" id="SM00703">
    <property type="entry name" value="NRF"/>
    <property type="match status" value="1"/>
</dbReference>
<keyword evidence="1" id="KW-0812">Transmembrane</keyword>
<evidence type="ECO:0000313" key="4">
    <source>
        <dbReference type="EnsemblMetazoa" id="SCAU015675-PA"/>
    </source>
</evidence>
<dbReference type="VEuPathDB" id="VectorBase:SCAU015675"/>
<dbReference type="InterPro" id="IPR006621">
    <property type="entry name" value="Nose-resist-to-fluoxetine_N"/>
</dbReference>
<dbReference type="KEGG" id="scac:106084562"/>
<feature type="transmembrane region" description="Helical" evidence="1">
    <location>
        <begin position="467"/>
        <end position="487"/>
    </location>
</feature>
<dbReference type="Proteomes" id="UP000095300">
    <property type="component" value="Unassembled WGS sequence"/>
</dbReference>
<keyword evidence="1" id="KW-0472">Membrane</keyword>
<dbReference type="GO" id="GO:0016747">
    <property type="term" value="F:acyltransferase activity, transferring groups other than amino-acyl groups"/>
    <property type="evidence" value="ECO:0007669"/>
    <property type="project" value="InterPro"/>
</dbReference>
<dbReference type="Pfam" id="PF20146">
    <property type="entry name" value="NRF"/>
    <property type="match status" value="1"/>
</dbReference>
<evidence type="ECO:0000256" key="2">
    <source>
        <dbReference type="SAM" id="SignalP"/>
    </source>
</evidence>
<accession>A0A1I8QBL2</accession>
<feature type="transmembrane region" description="Helical" evidence="1">
    <location>
        <begin position="121"/>
        <end position="140"/>
    </location>
</feature>
<dbReference type="EnsemblMetazoa" id="SCAU015675-RA">
    <property type="protein sequence ID" value="SCAU015675-PA"/>
    <property type="gene ID" value="SCAU015675"/>
</dbReference>
<dbReference type="PANTHER" id="PTHR11161:SF15">
    <property type="entry name" value="GH19286P-RELATED"/>
    <property type="match status" value="1"/>
</dbReference>
<protein>
    <recommendedName>
        <fullName evidence="3">Nose resistant-to-fluoxetine protein N-terminal domain-containing protein</fullName>
    </recommendedName>
</protein>
<keyword evidence="1" id="KW-1133">Transmembrane helix</keyword>
<feature type="transmembrane region" description="Helical" evidence="1">
    <location>
        <begin position="690"/>
        <end position="708"/>
    </location>
</feature>
<keyword evidence="5" id="KW-1185">Reference proteome</keyword>
<reference evidence="4" key="1">
    <citation type="submission" date="2020-05" db="UniProtKB">
        <authorList>
            <consortium name="EnsemblMetazoa"/>
        </authorList>
    </citation>
    <scope>IDENTIFICATION</scope>
    <source>
        <strain evidence="4">USDA</strain>
    </source>
</reference>
<feature type="domain" description="Nose resistant-to-fluoxetine protein N-terminal" evidence="3">
    <location>
        <begin position="55"/>
        <end position="193"/>
    </location>
</feature>
<keyword evidence="2" id="KW-0732">Signal</keyword>
<feature type="transmembrane region" description="Helical" evidence="1">
    <location>
        <begin position="652"/>
        <end position="674"/>
    </location>
</feature>
<feature type="chain" id="PRO_5009328104" description="Nose resistant-to-fluoxetine protein N-terminal domain-containing protein" evidence="2">
    <location>
        <begin position="20"/>
        <end position="724"/>
    </location>
</feature>
<dbReference type="PANTHER" id="PTHR11161">
    <property type="entry name" value="O-ACYLTRANSFERASE"/>
    <property type="match status" value="1"/>
</dbReference>
<evidence type="ECO:0000256" key="1">
    <source>
        <dbReference type="SAM" id="Phobius"/>
    </source>
</evidence>
<dbReference type="InterPro" id="IPR052728">
    <property type="entry name" value="O2_lipid_transport_reg"/>
</dbReference>
<proteinExistence type="predicted"/>
<evidence type="ECO:0000259" key="3">
    <source>
        <dbReference type="SMART" id="SM00703"/>
    </source>
</evidence>
<feature type="signal peptide" evidence="2">
    <location>
        <begin position="1"/>
        <end position="19"/>
    </location>
</feature>
<gene>
    <name evidence="4" type="primary">106084562</name>
</gene>
<dbReference type="OrthoDB" id="207378at2759"/>
<feature type="transmembrane region" description="Helical" evidence="1">
    <location>
        <begin position="307"/>
        <end position="330"/>
    </location>
</feature>